<dbReference type="Pfam" id="PF00403">
    <property type="entry name" value="HMA"/>
    <property type="match status" value="1"/>
</dbReference>
<evidence type="ECO:0000313" key="3">
    <source>
        <dbReference type="EMBL" id="MBA4601846.1"/>
    </source>
</evidence>
<dbReference type="InterPro" id="IPR017969">
    <property type="entry name" value="Heavy-metal-associated_CS"/>
</dbReference>
<dbReference type="GO" id="GO:0046872">
    <property type="term" value="F:metal ion binding"/>
    <property type="evidence" value="ECO:0007669"/>
    <property type="project" value="UniProtKB-KW"/>
</dbReference>
<reference evidence="3 4" key="1">
    <citation type="submission" date="2020-07" db="EMBL/GenBank/DDBJ databases">
        <title>Thermoactinomyces phylogeny.</title>
        <authorList>
            <person name="Dunlap C."/>
        </authorList>
    </citation>
    <scope>NUCLEOTIDE SEQUENCE [LARGE SCALE GENOMIC DNA]</scope>
    <source>
        <strain evidence="3 4">AMNI-1</strain>
    </source>
</reference>
<dbReference type="InterPro" id="IPR006121">
    <property type="entry name" value="HMA_dom"/>
</dbReference>
<dbReference type="EMBL" id="JACEOL010000018">
    <property type="protein sequence ID" value="MBA4601846.1"/>
    <property type="molecule type" value="Genomic_DNA"/>
</dbReference>
<comment type="caution">
    <text evidence="3">The sequence shown here is derived from an EMBL/GenBank/DDBJ whole genome shotgun (WGS) entry which is preliminary data.</text>
</comment>
<dbReference type="AlphaFoldDB" id="A0A7W1XRH6"/>
<dbReference type="InterPro" id="IPR036163">
    <property type="entry name" value="HMA_dom_sf"/>
</dbReference>
<dbReference type="RefSeq" id="WP_181738750.1">
    <property type="nucleotide sequence ID" value="NZ_JACEOL010000018.1"/>
</dbReference>
<dbReference type="PROSITE" id="PS01047">
    <property type="entry name" value="HMA_1"/>
    <property type="match status" value="1"/>
</dbReference>
<feature type="domain" description="HMA" evidence="2">
    <location>
        <begin position="2"/>
        <end position="68"/>
    </location>
</feature>
<accession>A0A7W1XRH6</accession>
<evidence type="ECO:0000256" key="1">
    <source>
        <dbReference type="ARBA" id="ARBA00022723"/>
    </source>
</evidence>
<keyword evidence="1" id="KW-0479">Metal-binding</keyword>
<dbReference type="SUPFAM" id="SSF55008">
    <property type="entry name" value="HMA, heavy metal-associated domain"/>
    <property type="match status" value="1"/>
</dbReference>
<organism evidence="3 4">
    <name type="scientific">Thermoactinomyces mirandus</name>
    <dbReference type="NCBI Taxonomy" id="2756294"/>
    <lineage>
        <taxon>Bacteria</taxon>
        <taxon>Bacillati</taxon>
        <taxon>Bacillota</taxon>
        <taxon>Bacilli</taxon>
        <taxon>Bacillales</taxon>
        <taxon>Thermoactinomycetaceae</taxon>
        <taxon>Thermoactinomyces</taxon>
    </lineage>
</organism>
<proteinExistence type="predicted"/>
<gene>
    <name evidence="3" type="ORF">H2C83_05815</name>
</gene>
<sequence>MTKAVFHLKSLTCPSCMQKIETALMKITDACSAKVFFNSGKVRAEFDESSLQAEELEKAITRLGYPVKSVKLSQS</sequence>
<evidence type="ECO:0000259" key="2">
    <source>
        <dbReference type="PROSITE" id="PS50846"/>
    </source>
</evidence>
<dbReference type="Gene3D" id="3.30.70.100">
    <property type="match status" value="1"/>
</dbReference>
<keyword evidence="4" id="KW-1185">Reference proteome</keyword>
<name>A0A7W1XRH6_9BACL</name>
<dbReference type="PROSITE" id="PS50846">
    <property type="entry name" value="HMA_2"/>
    <property type="match status" value="1"/>
</dbReference>
<dbReference type="CDD" id="cd00371">
    <property type="entry name" value="HMA"/>
    <property type="match status" value="1"/>
</dbReference>
<dbReference type="Proteomes" id="UP000538292">
    <property type="component" value="Unassembled WGS sequence"/>
</dbReference>
<protein>
    <submittedName>
        <fullName evidence="3">Heavy-metal-associated domain-containing protein</fullName>
    </submittedName>
</protein>
<evidence type="ECO:0000313" key="4">
    <source>
        <dbReference type="Proteomes" id="UP000538292"/>
    </source>
</evidence>